<dbReference type="CDD" id="cd22533">
    <property type="entry name" value="KH-II_YlqC-like"/>
    <property type="match status" value="1"/>
</dbReference>
<name>A0A0R1M920_9LACO</name>
<dbReference type="GO" id="GO:0005737">
    <property type="term" value="C:cytoplasm"/>
    <property type="evidence" value="ECO:0007669"/>
    <property type="project" value="UniProtKB-SubCell"/>
</dbReference>
<sequence>MAEVDVKQLIITIVEQLVVQPDKIDLQLVEEGHFIDFNLKVAPDDIGRVIGKHGRIAQAIRTIVYSVCKDDSHRVRLNIIDD</sequence>
<dbReference type="EMBL" id="AZEF01000035">
    <property type="protein sequence ID" value="KRL00731.1"/>
    <property type="molecule type" value="Genomic_DNA"/>
</dbReference>
<comment type="caution">
    <text evidence="4">The sequence shown here is derived from an EMBL/GenBank/DDBJ whole genome shotgun (WGS) entry which is preliminary data.</text>
</comment>
<dbReference type="OrthoDB" id="9812389at2"/>
<keyword evidence="3" id="KW-0133">Cell shape</keyword>
<dbReference type="GO" id="GO:0009252">
    <property type="term" value="P:peptidoglycan biosynthetic process"/>
    <property type="evidence" value="ECO:0007669"/>
    <property type="project" value="UniProtKB-UniRule"/>
</dbReference>
<evidence type="ECO:0000256" key="3">
    <source>
        <dbReference type="HAMAP-Rule" id="MF_00088"/>
    </source>
</evidence>
<dbReference type="STRING" id="1423731.FC81_GL001905"/>
<dbReference type="InterPro" id="IPR015946">
    <property type="entry name" value="KH_dom-like_a/b"/>
</dbReference>
<dbReference type="HAMAP" id="MF_00088">
    <property type="entry name" value="KhpA"/>
    <property type="match status" value="1"/>
</dbReference>
<comment type="subunit">
    <text evidence="3">Forms a complex with KhpB.</text>
</comment>
<dbReference type="Gene3D" id="3.30.300.20">
    <property type="match status" value="1"/>
</dbReference>
<dbReference type="Pfam" id="PF13083">
    <property type="entry name" value="KH_KhpA-B"/>
    <property type="match status" value="1"/>
</dbReference>
<keyword evidence="3" id="KW-0961">Cell wall biogenesis/degradation</keyword>
<organism evidence="4 5">
    <name type="scientific">Liquorilactobacillus capillatus DSM 19910</name>
    <dbReference type="NCBI Taxonomy" id="1423731"/>
    <lineage>
        <taxon>Bacteria</taxon>
        <taxon>Bacillati</taxon>
        <taxon>Bacillota</taxon>
        <taxon>Bacilli</taxon>
        <taxon>Lactobacillales</taxon>
        <taxon>Lactobacillaceae</taxon>
        <taxon>Liquorilactobacillus</taxon>
    </lineage>
</organism>
<accession>A0A0R1M920</accession>
<evidence type="ECO:0000256" key="2">
    <source>
        <dbReference type="ARBA" id="ARBA00022884"/>
    </source>
</evidence>
<keyword evidence="3" id="KW-0143">Chaperone</keyword>
<evidence type="ECO:0000256" key="1">
    <source>
        <dbReference type="ARBA" id="ARBA00022490"/>
    </source>
</evidence>
<dbReference type="InterPro" id="IPR020627">
    <property type="entry name" value="KhpA"/>
</dbReference>
<keyword evidence="2 3" id="KW-0694">RNA-binding</keyword>
<comment type="subcellular location">
    <subcellularLocation>
        <location evidence="3">Cytoplasm</location>
    </subcellularLocation>
</comment>
<dbReference type="SUPFAM" id="SSF54814">
    <property type="entry name" value="Prokaryotic type KH domain (KH-domain type II)"/>
    <property type="match status" value="1"/>
</dbReference>
<dbReference type="GO" id="GO:0071555">
    <property type="term" value="P:cell wall organization"/>
    <property type="evidence" value="ECO:0007669"/>
    <property type="project" value="UniProtKB-KW"/>
</dbReference>
<dbReference type="GO" id="GO:0008360">
    <property type="term" value="P:regulation of cell shape"/>
    <property type="evidence" value="ECO:0007669"/>
    <property type="project" value="UniProtKB-KW"/>
</dbReference>
<dbReference type="RefSeq" id="WP_057745712.1">
    <property type="nucleotide sequence ID" value="NZ_AZEF01000035.1"/>
</dbReference>
<keyword evidence="1 3" id="KW-0963">Cytoplasm</keyword>
<evidence type="ECO:0000313" key="4">
    <source>
        <dbReference type="EMBL" id="KRL00731.1"/>
    </source>
</evidence>
<dbReference type="PATRIC" id="fig|1423731.3.peg.1956"/>
<keyword evidence="5" id="KW-1185">Reference proteome</keyword>
<protein>
    <recommendedName>
        <fullName evidence="3">RNA-binding protein KhpA</fullName>
    </recommendedName>
    <alternativeName>
        <fullName evidence="3">KH-domain protein A</fullName>
    </alternativeName>
</protein>
<dbReference type="GO" id="GO:0003723">
    <property type="term" value="F:RNA binding"/>
    <property type="evidence" value="ECO:0007669"/>
    <property type="project" value="UniProtKB-UniRule"/>
</dbReference>
<dbReference type="PANTHER" id="PTHR34654:SF1">
    <property type="entry name" value="RNA-BINDING PROTEIN KHPA"/>
    <property type="match status" value="1"/>
</dbReference>
<reference evidence="4 5" key="1">
    <citation type="journal article" date="2015" name="Genome Announc.">
        <title>Expanding the biotechnology potential of lactobacilli through comparative genomics of 213 strains and associated genera.</title>
        <authorList>
            <person name="Sun Z."/>
            <person name="Harris H.M."/>
            <person name="McCann A."/>
            <person name="Guo C."/>
            <person name="Argimon S."/>
            <person name="Zhang W."/>
            <person name="Yang X."/>
            <person name="Jeffery I.B."/>
            <person name="Cooney J.C."/>
            <person name="Kagawa T.F."/>
            <person name="Liu W."/>
            <person name="Song Y."/>
            <person name="Salvetti E."/>
            <person name="Wrobel A."/>
            <person name="Rasinkangas P."/>
            <person name="Parkhill J."/>
            <person name="Rea M.C."/>
            <person name="O'Sullivan O."/>
            <person name="Ritari J."/>
            <person name="Douillard F.P."/>
            <person name="Paul Ross R."/>
            <person name="Yang R."/>
            <person name="Briner A.E."/>
            <person name="Felis G.E."/>
            <person name="de Vos W.M."/>
            <person name="Barrangou R."/>
            <person name="Klaenhammer T.R."/>
            <person name="Caufield P.W."/>
            <person name="Cui Y."/>
            <person name="Zhang H."/>
            <person name="O'Toole P.W."/>
        </authorList>
    </citation>
    <scope>NUCLEOTIDE SEQUENCE [LARGE SCALE GENOMIC DNA]</scope>
    <source>
        <strain evidence="4 5">DSM 19910</strain>
    </source>
</reference>
<evidence type="ECO:0000313" key="5">
    <source>
        <dbReference type="Proteomes" id="UP000051621"/>
    </source>
</evidence>
<gene>
    <name evidence="3" type="primary">khpA</name>
    <name evidence="4" type="ORF">FC81_GL001905</name>
</gene>
<dbReference type="PANTHER" id="PTHR34654">
    <property type="entry name" value="UPF0109 PROTEIN SCO5592"/>
    <property type="match status" value="1"/>
</dbReference>
<dbReference type="InterPro" id="IPR009019">
    <property type="entry name" value="KH_sf_prok-type"/>
</dbReference>
<comment type="similarity">
    <text evidence="3">Belongs to the KhpA RNA-binding protein family.</text>
</comment>
<proteinExistence type="inferred from homology"/>
<dbReference type="Proteomes" id="UP000051621">
    <property type="component" value="Unassembled WGS sequence"/>
</dbReference>
<dbReference type="AlphaFoldDB" id="A0A0R1M920"/>
<comment type="function">
    <text evidence="3">A probable RNA chaperone. Forms a complex with KhpB which binds to cellular RNA and controls its expression. Plays a role in peptidoglycan (PG) homeostasis and cell length regulation.</text>
</comment>